<reference evidence="1 2" key="1">
    <citation type="submission" date="2020-10" db="EMBL/GenBank/DDBJ databases">
        <title>Sequencing the genomes of 1000 actinobacteria strains.</title>
        <authorList>
            <person name="Klenk H.-P."/>
        </authorList>
    </citation>
    <scope>NUCLEOTIDE SEQUENCE [LARGE SCALE GENOMIC DNA]</scope>
    <source>
        <strain evidence="1 2">DSM 45157</strain>
    </source>
</reference>
<comment type="caution">
    <text evidence="1">The sequence shown here is derived from an EMBL/GenBank/DDBJ whole genome shotgun (WGS) entry which is preliminary data.</text>
</comment>
<evidence type="ECO:0000313" key="2">
    <source>
        <dbReference type="Proteomes" id="UP000598217"/>
    </source>
</evidence>
<dbReference type="Proteomes" id="UP000598217">
    <property type="component" value="Unassembled WGS sequence"/>
</dbReference>
<sequence length="89" mass="10082">MLLLSYEKSSLTFPYTSRQWYDRALSVAGSDVFVEAGDLYRAIAPGFAEYLYEEGVEAGDPTAKERLAELPSYAERLKMNLEFFNGARK</sequence>
<name>A0ABR9HIR8_9ACTN</name>
<evidence type="ECO:0000313" key="1">
    <source>
        <dbReference type="EMBL" id="MBE1458893.1"/>
    </source>
</evidence>
<keyword evidence="2" id="KW-1185">Reference proteome</keyword>
<proteinExistence type="predicted"/>
<protein>
    <submittedName>
        <fullName evidence="1">Uncharacterized protein</fullName>
    </submittedName>
</protein>
<organism evidence="1 2">
    <name type="scientific">Nocardiopsis terrae</name>
    <dbReference type="NCBI Taxonomy" id="372655"/>
    <lineage>
        <taxon>Bacteria</taxon>
        <taxon>Bacillati</taxon>
        <taxon>Actinomycetota</taxon>
        <taxon>Actinomycetes</taxon>
        <taxon>Streptosporangiales</taxon>
        <taxon>Nocardiopsidaceae</taxon>
        <taxon>Nocardiopsis</taxon>
    </lineage>
</organism>
<accession>A0ABR9HIR8</accession>
<dbReference type="EMBL" id="JADBDY010000001">
    <property type="protein sequence ID" value="MBE1458893.1"/>
    <property type="molecule type" value="Genomic_DNA"/>
</dbReference>
<dbReference type="RefSeq" id="WP_191271848.1">
    <property type="nucleotide sequence ID" value="NZ_BMXJ01000005.1"/>
</dbReference>
<gene>
    <name evidence="1" type="ORF">H4W79_003107</name>
</gene>